<name>F8EW81_ZYMMT</name>
<accession>F8EW81</accession>
<dbReference type="Gene3D" id="1.20.1200.10">
    <property type="entry name" value="Cobalamin adenosyltransferase-like"/>
    <property type="match status" value="1"/>
</dbReference>
<keyword evidence="6" id="KW-0169">Cobalamin biosynthesis</keyword>
<dbReference type="GO" id="GO:0005524">
    <property type="term" value="F:ATP binding"/>
    <property type="evidence" value="ECO:0007669"/>
    <property type="project" value="UniProtKB-UniRule"/>
</dbReference>
<dbReference type="FunFam" id="1.20.1200.10:FF:000001">
    <property type="entry name" value="Cob(I)yrinic acid a,c-diamide adenosyltransferase"/>
    <property type="match status" value="1"/>
</dbReference>
<dbReference type="KEGG" id="zmp:Zymop_1601"/>
<evidence type="ECO:0000256" key="1">
    <source>
        <dbReference type="ARBA" id="ARBA00007487"/>
    </source>
</evidence>
<dbReference type="AlphaFoldDB" id="F8EW81"/>
<keyword evidence="4 6" id="KW-0547">Nucleotide-binding</keyword>
<comment type="subunit">
    <text evidence="2">Homotrimer.</text>
</comment>
<comment type="pathway">
    <text evidence="6">Cofactor biosynthesis; adenosylcobalamin biosynthesis; adenosylcobalamin from cob(II)yrinate a,c-diamide: step 2/7.</text>
</comment>
<dbReference type="InterPro" id="IPR016030">
    <property type="entry name" value="CblAdoTrfase-like"/>
</dbReference>
<keyword evidence="3 6" id="KW-0808">Transferase</keyword>
<proteinExistence type="inferred from homology"/>
<comment type="catalytic activity">
    <reaction evidence="6">
        <text>2 cob(II)yrinate a,c diamide + reduced [electron-transfer flavoprotein] + 2 ATP = 2 adenosylcob(III)yrinate a,c-diamide + 2 triphosphate + oxidized [electron-transfer flavoprotein] + 3 H(+)</text>
        <dbReference type="Rhea" id="RHEA:11528"/>
        <dbReference type="Rhea" id="RHEA-COMP:10685"/>
        <dbReference type="Rhea" id="RHEA-COMP:10686"/>
        <dbReference type="ChEBI" id="CHEBI:15378"/>
        <dbReference type="ChEBI" id="CHEBI:18036"/>
        <dbReference type="ChEBI" id="CHEBI:30616"/>
        <dbReference type="ChEBI" id="CHEBI:57692"/>
        <dbReference type="ChEBI" id="CHEBI:58307"/>
        <dbReference type="ChEBI" id="CHEBI:58503"/>
        <dbReference type="ChEBI" id="CHEBI:58537"/>
        <dbReference type="EC" id="2.5.1.17"/>
    </reaction>
</comment>
<evidence type="ECO:0000313" key="9">
    <source>
        <dbReference type="Proteomes" id="UP000000491"/>
    </source>
</evidence>
<dbReference type="UniPathway" id="UPA00148">
    <property type="reaction ID" value="UER00233"/>
</dbReference>
<dbReference type="EC" id="2.5.1.17" evidence="6"/>
<comment type="similarity">
    <text evidence="1 6">Belongs to the Cob(I)alamin adenosyltransferase family.</text>
</comment>
<dbReference type="GO" id="GO:0008817">
    <property type="term" value="F:corrinoid adenosyltransferase activity"/>
    <property type="evidence" value="ECO:0007669"/>
    <property type="project" value="UniProtKB-UniRule"/>
</dbReference>
<dbReference type="GO" id="GO:0009236">
    <property type="term" value="P:cobalamin biosynthetic process"/>
    <property type="evidence" value="ECO:0007669"/>
    <property type="project" value="UniProtKB-UniRule"/>
</dbReference>
<evidence type="ECO:0000259" key="7">
    <source>
        <dbReference type="Pfam" id="PF01923"/>
    </source>
</evidence>
<dbReference type="Pfam" id="PF01923">
    <property type="entry name" value="Cob_adeno_trans"/>
    <property type="match status" value="1"/>
</dbReference>
<evidence type="ECO:0000256" key="4">
    <source>
        <dbReference type="ARBA" id="ARBA00022741"/>
    </source>
</evidence>
<dbReference type="InterPro" id="IPR036451">
    <property type="entry name" value="CblAdoTrfase-like_sf"/>
</dbReference>
<dbReference type="PANTHER" id="PTHR12213:SF0">
    <property type="entry name" value="CORRINOID ADENOSYLTRANSFERASE MMAB"/>
    <property type="match status" value="1"/>
</dbReference>
<dbReference type="PANTHER" id="PTHR12213">
    <property type="entry name" value="CORRINOID ADENOSYLTRANSFERASE"/>
    <property type="match status" value="1"/>
</dbReference>
<evidence type="ECO:0000256" key="2">
    <source>
        <dbReference type="ARBA" id="ARBA00011233"/>
    </source>
</evidence>
<sequence length="193" mass="21264">MVKLNQIYTRSGDGGKTGLVDGSRVSKSHLLITAIGEIDETNAAIGVAQARLSEEKISLQLAVIQNDLFDLGADLATPFSAEQNDSPPLRIVPAQVTRLEQEIDQMNIRLSPLKSFILPAGKYGIAELHLARTIARRAERTMVRLREANINLNPHGLHYINRLSDYLFVTARRVATHHGGDILWQPGGITRPD</sequence>
<dbReference type="HOGENOM" id="CLU_083486_0_0_5"/>
<dbReference type="PATRIC" id="fig|579138.3.peg.1696"/>
<dbReference type="InterPro" id="IPR029499">
    <property type="entry name" value="PduO-typ"/>
</dbReference>
<evidence type="ECO:0000313" key="8">
    <source>
        <dbReference type="EMBL" id="AEI38491.1"/>
    </source>
</evidence>
<dbReference type="eggNOG" id="COG2096">
    <property type="taxonomic scope" value="Bacteria"/>
</dbReference>
<comment type="catalytic activity">
    <reaction evidence="6">
        <text>2 cob(II)alamin + reduced [electron-transfer flavoprotein] + 2 ATP = 2 adenosylcob(III)alamin + 2 triphosphate + oxidized [electron-transfer flavoprotein] + 3 H(+)</text>
        <dbReference type="Rhea" id="RHEA:28671"/>
        <dbReference type="Rhea" id="RHEA-COMP:10685"/>
        <dbReference type="Rhea" id="RHEA-COMP:10686"/>
        <dbReference type="ChEBI" id="CHEBI:15378"/>
        <dbReference type="ChEBI" id="CHEBI:16304"/>
        <dbReference type="ChEBI" id="CHEBI:18036"/>
        <dbReference type="ChEBI" id="CHEBI:18408"/>
        <dbReference type="ChEBI" id="CHEBI:30616"/>
        <dbReference type="ChEBI" id="CHEBI:57692"/>
        <dbReference type="ChEBI" id="CHEBI:58307"/>
        <dbReference type="EC" id="2.5.1.17"/>
    </reaction>
</comment>
<dbReference type="NCBIfam" id="TIGR00636">
    <property type="entry name" value="PduO_Nterm"/>
    <property type="match status" value="1"/>
</dbReference>
<evidence type="ECO:0000256" key="3">
    <source>
        <dbReference type="ARBA" id="ARBA00022679"/>
    </source>
</evidence>
<keyword evidence="5 6" id="KW-0067">ATP-binding</keyword>
<dbReference type="EMBL" id="CP002865">
    <property type="protein sequence ID" value="AEI38491.1"/>
    <property type="molecule type" value="Genomic_DNA"/>
</dbReference>
<gene>
    <name evidence="8" type="ordered locus">Zymop_1601</name>
</gene>
<organism evidence="8 9">
    <name type="scientific">Zymomonas mobilis subsp. pomaceae (strain ATCC 29192 / DSM 22645 / JCM 10191 / CCUG 17912 / NBRC 13757 / NCIMB 11200 / NRRL B-4491 / Barker I)</name>
    <dbReference type="NCBI Taxonomy" id="579138"/>
    <lineage>
        <taxon>Bacteria</taxon>
        <taxon>Pseudomonadati</taxon>
        <taxon>Pseudomonadota</taxon>
        <taxon>Alphaproteobacteria</taxon>
        <taxon>Sphingomonadales</taxon>
        <taxon>Zymomonadaceae</taxon>
        <taxon>Zymomonas</taxon>
    </lineage>
</organism>
<protein>
    <recommendedName>
        <fullName evidence="6">Corrinoid adenosyltransferase</fullName>
        <ecNumber evidence="6">2.5.1.17</ecNumber>
    </recommendedName>
    <alternativeName>
        <fullName evidence="6">Cob(II)alamin adenosyltransferase</fullName>
    </alternativeName>
    <alternativeName>
        <fullName evidence="6">Cob(II)yrinic acid a,c-diamide adenosyltransferase</fullName>
    </alternativeName>
    <alternativeName>
        <fullName evidence="6">Cobinamide/cobalamin adenosyltransferase</fullName>
    </alternativeName>
</protein>
<evidence type="ECO:0000256" key="5">
    <source>
        <dbReference type="ARBA" id="ARBA00022840"/>
    </source>
</evidence>
<dbReference type="STRING" id="579138.Zymop_1601"/>
<evidence type="ECO:0000256" key="6">
    <source>
        <dbReference type="RuleBase" id="RU366026"/>
    </source>
</evidence>
<feature type="domain" description="Cobalamin adenosyltransferase-like" evidence="7">
    <location>
        <begin position="7"/>
        <end position="173"/>
    </location>
</feature>
<dbReference type="SUPFAM" id="SSF89028">
    <property type="entry name" value="Cobalamin adenosyltransferase-like"/>
    <property type="match status" value="1"/>
</dbReference>
<dbReference type="Proteomes" id="UP000000491">
    <property type="component" value="Chromosome"/>
</dbReference>
<dbReference type="RefSeq" id="WP_013934879.1">
    <property type="nucleotide sequence ID" value="NC_015709.1"/>
</dbReference>
<reference evidence="8 9" key="1">
    <citation type="journal article" date="2011" name="J. Bacteriol.">
        <title>Genome sequence of the ethanol-producing Zymomonas mobilis subsp. pomaceae lectotype strain ATCC 29192.</title>
        <authorList>
            <person name="Kouvelis V.N."/>
            <person name="Davenport K.W."/>
            <person name="Brettin T.S."/>
            <person name="Bruce D."/>
            <person name="Detter C."/>
            <person name="Han C.S."/>
            <person name="Nolan M."/>
            <person name="Tapia R."/>
            <person name="Damoulaki A."/>
            <person name="Kyrpides N.C."/>
            <person name="Typas M.A."/>
            <person name="Pappas K.M."/>
        </authorList>
    </citation>
    <scope>NUCLEOTIDE SEQUENCE [LARGE SCALE GENOMIC DNA]</scope>
    <source>
        <strain evidence="9">ATCC 29192 / DSM 22645 / JCM 10191 / CCUG 17912 / NBRC 13757 / NCIMB 11200 / NRRL B-4491 / Barker I</strain>
    </source>
</reference>